<evidence type="ECO:0000313" key="9">
    <source>
        <dbReference type="EMBL" id="TSJ45797.1"/>
    </source>
</evidence>
<dbReference type="OrthoDB" id="9783652at2"/>
<evidence type="ECO:0000256" key="6">
    <source>
        <dbReference type="ARBA" id="ARBA00023136"/>
    </source>
</evidence>
<dbReference type="PANTHER" id="PTHR22926">
    <property type="entry name" value="PHOSPHO-N-ACETYLMURAMOYL-PENTAPEPTIDE-TRANSFERASE"/>
    <property type="match status" value="1"/>
</dbReference>
<feature type="transmembrane region" description="Helical" evidence="8">
    <location>
        <begin position="164"/>
        <end position="183"/>
    </location>
</feature>
<feature type="transmembrane region" description="Helical" evidence="8">
    <location>
        <begin position="73"/>
        <end position="90"/>
    </location>
</feature>
<dbReference type="GO" id="GO:0046872">
    <property type="term" value="F:metal ion binding"/>
    <property type="evidence" value="ECO:0007669"/>
    <property type="project" value="UniProtKB-KW"/>
</dbReference>
<name>A0A556N0T9_9FLAO</name>
<evidence type="ECO:0000256" key="7">
    <source>
        <dbReference type="PIRSR" id="PIRSR600715-1"/>
    </source>
</evidence>
<evidence type="ECO:0000256" key="8">
    <source>
        <dbReference type="SAM" id="Phobius"/>
    </source>
</evidence>
<dbReference type="PROSITE" id="PS01348">
    <property type="entry name" value="MRAY_2"/>
    <property type="match status" value="1"/>
</dbReference>
<feature type="transmembrane region" description="Helical" evidence="8">
    <location>
        <begin position="137"/>
        <end position="157"/>
    </location>
</feature>
<keyword evidence="7" id="KW-0460">Magnesium</keyword>
<dbReference type="GO" id="GO:0005886">
    <property type="term" value="C:plasma membrane"/>
    <property type="evidence" value="ECO:0007669"/>
    <property type="project" value="UniProtKB-SubCell"/>
</dbReference>
<evidence type="ECO:0000256" key="5">
    <source>
        <dbReference type="ARBA" id="ARBA00022989"/>
    </source>
</evidence>
<keyword evidence="4 8" id="KW-0812">Transmembrane</keyword>
<dbReference type="CDD" id="cd06853">
    <property type="entry name" value="GT_WecA_like"/>
    <property type="match status" value="1"/>
</dbReference>
<keyword evidence="7" id="KW-0479">Metal-binding</keyword>
<feature type="binding site" evidence="7">
    <location>
        <position position="217"/>
    </location>
    <ligand>
        <name>Mg(2+)</name>
        <dbReference type="ChEBI" id="CHEBI:18420"/>
    </ligand>
</feature>
<sequence length="393" mass="43850">MNYPIIHAIASLVLSIAATAYLVPNIIRIVRFKKLMDNPNERSSHSSATPSLGGMAFFIVLIISLYFNHTFDTYGVATSFYPALTILFFLGLKDDLVVLAPSTKVAGQTIASLFILMNPKFEINSFHGFFGINHIDHWLGIGLGLFIMLAIINAFNLIDGIDGLASSIGIVAFSGFAVVFFFAGRHFFGLTSLVMVGILTGFLFFNLSAKNKIFMGDTGSMLIGFMVGVMSIRFLSLDIASLSKLPFNAFDVPIILVSFIIIPLFDTARVFTIRVLNGKNPFSADRNHLHHILIDSFRISHRKASFCIASVNIACVLIFSVLLKLTNTYVAFTIILLFCALALLFLYRIKQVVIKRRTISRSTIKKHREKFTHQKDSNDQTRRLLASKWLFPK</sequence>
<dbReference type="InterPro" id="IPR018480">
    <property type="entry name" value="PNAcMuramoyl-5peptid_Trfase_CS"/>
</dbReference>
<accession>A0A556N0T9</accession>
<keyword evidence="2" id="KW-1003">Cell membrane</keyword>
<feature type="transmembrane region" description="Helical" evidence="8">
    <location>
        <begin position="254"/>
        <end position="276"/>
    </location>
</feature>
<feature type="transmembrane region" description="Helical" evidence="8">
    <location>
        <begin position="329"/>
        <end position="347"/>
    </location>
</feature>
<dbReference type="RefSeq" id="WP_144332752.1">
    <property type="nucleotide sequence ID" value="NZ_VLPL01000003.1"/>
</dbReference>
<feature type="transmembrane region" description="Helical" evidence="8">
    <location>
        <begin position="304"/>
        <end position="323"/>
    </location>
</feature>
<dbReference type="GO" id="GO:0016780">
    <property type="term" value="F:phosphotransferase activity, for other substituted phosphate groups"/>
    <property type="evidence" value="ECO:0007669"/>
    <property type="project" value="InterPro"/>
</dbReference>
<comment type="cofactor">
    <cofactor evidence="7">
        <name>Mg(2+)</name>
        <dbReference type="ChEBI" id="CHEBI:18420"/>
    </cofactor>
</comment>
<feature type="transmembrane region" description="Helical" evidence="8">
    <location>
        <begin position="221"/>
        <end position="242"/>
    </location>
</feature>
<dbReference type="AlphaFoldDB" id="A0A556N0T9"/>
<dbReference type="InterPro" id="IPR000715">
    <property type="entry name" value="Glycosyl_transferase_4"/>
</dbReference>
<dbReference type="GO" id="GO:0044038">
    <property type="term" value="P:cell wall macromolecule biosynthetic process"/>
    <property type="evidence" value="ECO:0007669"/>
    <property type="project" value="TreeGrafter"/>
</dbReference>
<feature type="transmembrane region" description="Helical" evidence="8">
    <location>
        <begin position="48"/>
        <end position="67"/>
    </location>
</feature>
<keyword evidence="3 9" id="KW-0808">Transferase</keyword>
<proteinExistence type="predicted"/>
<keyword evidence="5 8" id="KW-1133">Transmembrane helix</keyword>
<dbReference type="GO" id="GO:0071555">
    <property type="term" value="P:cell wall organization"/>
    <property type="evidence" value="ECO:0007669"/>
    <property type="project" value="TreeGrafter"/>
</dbReference>
<dbReference type="Proteomes" id="UP000316008">
    <property type="component" value="Unassembled WGS sequence"/>
</dbReference>
<comment type="subcellular location">
    <subcellularLocation>
        <location evidence="1">Cell membrane</location>
        <topology evidence="1">Multi-pass membrane protein</topology>
    </subcellularLocation>
</comment>
<organism evidence="9 10">
    <name type="scientific">Fluviicola chungangensis</name>
    <dbReference type="NCBI Taxonomy" id="2597671"/>
    <lineage>
        <taxon>Bacteria</taxon>
        <taxon>Pseudomonadati</taxon>
        <taxon>Bacteroidota</taxon>
        <taxon>Flavobacteriia</taxon>
        <taxon>Flavobacteriales</taxon>
        <taxon>Crocinitomicaceae</taxon>
        <taxon>Fluviicola</taxon>
    </lineage>
</organism>
<protein>
    <submittedName>
        <fullName evidence="9">Undecaprenyl/decaprenyl-phosphate alpha-N-acetylglucosaminyl 1-phosphate transferase</fullName>
    </submittedName>
</protein>
<reference evidence="9 10" key="1">
    <citation type="submission" date="2019-07" db="EMBL/GenBank/DDBJ databases">
        <authorList>
            <person name="Huq M.A."/>
        </authorList>
    </citation>
    <scope>NUCLEOTIDE SEQUENCE [LARGE SCALE GENOMIC DNA]</scope>
    <source>
        <strain evidence="9 10">MAH-3</strain>
    </source>
</reference>
<comment type="caution">
    <text evidence="9">The sequence shown here is derived from an EMBL/GenBank/DDBJ whole genome shotgun (WGS) entry which is preliminary data.</text>
</comment>
<dbReference type="Pfam" id="PF00953">
    <property type="entry name" value="Glycos_transf_4"/>
    <property type="match status" value="1"/>
</dbReference>
<keyword evidence="6 8" id="KW-0472">Membrane</keyword>
<evidence type="ECO:0000313" key="10">
    <source>
        <dbReference type="Proteomes" id="UP000316008"/>
    </source>
</evidence>
<feature type="transmembrane region" description="Helical" evidence="8">
    <location>
        <begin position="6"/>
        <end position="27"/>
    </location>
</feature>
<keyword evidence="10" id="KW-1185">Reference proteome</keyword>
<gene>
    <name evidence="9" type="ORF">FO442_08590</name>
</gene>
<dbReference type="GO" id="GO:0009103">
    <property type="term" value="P:lipopolysaccharide biosynthetic process"/>
    <property type="evidence" value="ECO:0007669"/>
    <property type="project" value="TreeGrafter"/>
</dbReference>
<feature type="binding site" evidence="7">
    <location>
        <position position="156"/>
    </location>
    <ligand>
        <name>Mg(2+)</name>
        <dbReference type="ChEBI" id="CHEBI:18420"/>
    </ligand>
</feature>
<dbReference type="PANTHER" id="PTHR22926:SF3">
    <property type="entry name" value="UNDECAPRENYL-PHOSPHATE ALPHA-N-ACETYLGLUCOSAMINYL 1-PHOSPHATE TRANSFERASE"/>
    <property type="match status" value="1"/>
</dbReference>
<dbReference type="EMBL" id="VLPL01000003">
    <property type="protein sequence ID" value="TSJ45797.1"/>
    <property type="molecule type" value="Genomic_DNA"/>
</dbReference>
<feature type="transmembrane region" description="Helical" evidence="8">
    <location>
        <begin position="97"/>
        <end position="117"/>
    </location>
</feature>
<evidence type="ECO:0000256" key="3">
    <source>
        <dbReference type="ARBA" id="ARBA00022679"/>
    </source>
</evidence>
<evidence type="ECO:0000256" key="1">
    <source>
        <dbReference type="ARBA" id="ARBA00004651"/>
    </source>
</evidence>
<evidence type="ECO:0000256" key="2">
    <source>
        <dbReference type="ARBA" id="ARBA00022475"/>
    </source>
</evidence>
<evidence type="ECO:0000256" key="4">
    <source>
        <dbReference type="ARBA" id="ARBA00022692"/>
    </source>
</evidence>
<feature type="transmembrane region" description="Helical" evidence="8">
    <location>
        <begin position="189"/>
        <end position="209"/>
    </location>
</feature>